<organism evidence="8 9">
    <name type="scientific">Silvibacterium dinghuense</name>
    <dbReference type="NCBI Taxonomy" id="1560006"/>
    <lineage>
        <taxon>Bacteria</taxon>
        <taxon>Pseudomonadati</taxon>
        <taxon>Acidobacteriota</taxon>
        <taxon>Terriglobia</taxon>
        <taxon>Terriglobales</taxon>
        <taxon>Acidobacteriaceae</taxon>
        <taxon>Silvibacterium</taxon>
    </lineage>
</organism>
<dbReference type="Pfam" id="PF00589">
    <property type="entry name" value="Phage_integrase"/>
    <property type="match status" value="1"/>
</dbReference>
<evidence type="ECO:0000259" key="6">
    <source>
        <dbReference type="PROSITE" id="PS51898"/>
    </source>
</evidence>
<keyword evidence="9" id="KW-1185">Reference proteome</keyword>
<evidence type="ECO:0000256" key="2">
    <source>
        <dbReference type="ARBA" id="ARBA00022908"/>
    </source>
</evidence>
<dbReference type="EMBL" id="SDMK01000001">
    <property type="protein sequence ID" value="RXS97573.1"/>
    <property type="molecule type" value="Genomic_DNA"/>
</dbReference>
<dbReference type="Gene3D" id="1.10.150.130">
    <property type="match status" value="1"/>
</dbReference>
<evidence type="ECO:0000313" key="8">
    <source>
        <dbReference type="EMBL" id="RXS97573.1"/>
    </source>
</evidence>
<dbReference type="InterPro" id="IPR044068">
    <property type="entry name" value="CB"/>
</dbReference>
<dbReference type="AlphaFoldDB" id="A0A4Q1SJG1"/>
<evidence type="ECO:0000256" key="4">
    <source>
        <dbReference type="ARBA" id="ARBA00023172"/>
    </source>
</evidence>
<dbReference type="OrthoDB" id="110571at2"/>
<evidence type="ECO:0000256" key="5">
    <source>
        <dbReference type="PROSITE-ProRule" id="PRU01248"/>
    </source>
</evidence>
<dbReference type="SUPFAM" id="SSF56349">
    <property type="entry name" value="DNA breaking-rejoining enzymes"/>
    <property type="match status" value="1"/>
</dbReference>
<sequence>MRKDRGPAYWQARYWDDVVTEPGKIERKRRSVNLGYLEDVPTKREAQQKLAVILKPINDRARIPKMRITFREFIEKYRSLKLANKKQTTMRGYETNIRVHYLPVFGATRLADISSETVQAFLNGKTIEGKAVQTIKNLKWGLSSIFVAAIKYGYMSSNPAQGTELPPESIRERKEFPSLAELNLLIERLHEPISTAVWLVAVSSVRPNELAFKWKDLDVEQRMLWVVRAVNRGKLHTPKYHRANRPLRLTEADVQRLLNLKFRMKAKDGDWVFPNSHDTGPIRHEDVLGRCIQPVAKELGLPHITWRLIRHWGATQMIALGVPIKAVQERLGHSRPNVLLDHYVHVLEESAEMAAATLSTRLVGGLSSGNPVEI</sequence>
<dbReference type="Pfam" id="PF14659">
    <property type="entry name" value="Phage_int_SAM_3"/>
    <property type="match status" value="1"/>
</dbReference>
<dbReference type="PROSITE" id="PS51898">
    <property type="entry name" value="TYR_RECOMBINASE"/>
    <property type="match status" value="1"/>
</dbReference>
<dbReference type="InterPro" id="IPR013762">
    <property type="entry name" value="Integrase-like_cat_sf"/>
</dbReference>
<evidence type="ECO:0000259" key="7">
    <source>
        <dbReference type="PROSITE" id="PS51900"/>
    </source>
</evidence>
<evidence type="ECO:0008006" key="10">
    <source>
        <dbReference type="Google" id="ProtNLM"/>
    </source>
</evidence>
<dbReference type="Proteomes" id="UP000290253">
    <property type="component" value="Unassembled WGS sequence"/>
</dbReference>
<dbReference type="PANTHER" id="PTHR30629:SF2">
    <property type="entry name" value="PROPHAGE INTEGRASE INTS-RELATED"/>
    <property type="match status" value="1"/>
</dbReference>
<dbReference type="InterPro" id="IPR002104">
    <property type="entry name" value="Integrase_catalytic"/>
</dbReference>
<evidence type="ECO:0000313" key="9">
    <source>
        <dbReference type="Proteomes" id="UP000290253"/>
    </source>
</evidence>
<keyword evidence="4" id="KW-0233">DNA recombination</keyword>
<keyword evidence="2" id="KW-0229">DNA integration</keyword>
<accession>A0A4Q1SJG1</accession>
<proteinExistence type="inferred from homology"/>
<comment type="caution">
    <text evidence="8">The sequence shown here is derived from an EMBL/GenBank/DDBJ whole genome shotgun (WGS) entry which is preliminary data.</text>
</comment>
<dbReference type="GO" id="GO:0006310">
    <property type="term" value="P:DNA recombination"/>
    <property type="evidence" value="ECO:0007669"/>
    <property type="project" value="UniProtKB-KW"/>
</dbReference>
<protein>
    <recommendedName>
        <fullName evidence="10">Site-specific integrase</fullName>
    </recommendedName>
</protein>
<comment type="similarity">
    <text evidence="1">Belongs to the 'phage' integrase family.</text>
</comment>
<dbReference type="InterPro" id="IPR004107">
    <property type="entry name" value="Integrase_SAM-like_N"/>
</dbReference>
<dbReference type="PROSITE" id="PS51900">
    <property type="entry name" value="CB"/>
    <property type="match status" value="1"/>
</dbReference>
<dbReference type="InterPro" id="IPR050808">
    <property type="entry name" value="Phage_Integrase"/>
</dbReference>
<gene>
    <name evidence="8" type="ORF">ESZ00_06720</name>
</gene>
<feature type="domain" description="Tyr recombinase" evidence="6">
    <location>
        <begin position="172"/>
        <end position="359"/>
    </location>
</feature>
<dbReference type="RefSeq" id="WP_129207352.1">
    <property type="nucleotide sequence ID" value="NZ_BMGU01000001.1"/>
</dbReference>
<dbReference type="GO" id="GO:0003677">
    <property type="term" value="F:DNA binding"/>
    <property type="evidence" value="ECO:0007669"/>
    <property type="project" value="UniProtKB-UniRule"/>
</dbReference>
<reference evidence="8 9" key="1">
    <citation type="journal article" date="2016" name="Int. J. Syst. Evol. Microbiol.">
        <title>Acidipila dinghuensis sp. nov., an acidobacterium isolated from forest soil.</title>
        <authorList>
            <person name="Jiang Y.W."/>
            <person name="Wang J."/>
            <person name="Chen M.H."/>
            <person name="Lv Y.Y."/>
            <person name="Qiu L.H."/>
        </authorList>
    </citation>
    <scope>NUCLEOTIDE SEQUENCE [LARGE SCALE GENOMIC DNA]</scope>
    <source>
        <strain evidence="8 9">DHOF10</strain>
    </source>
</reference>
<dbReference type="InterPro" id="IPR010998">
    <property type="entry name" value="Integrase_recombinase_N"/>
</dbReference>
<feature type="domain" description="Core-binding (CB)" evidence="7">
    <location>
        <begin position="68"/>
        <end position="150"/>
    </location>
</feature>
<keyword evidence="3 5" id="KW-0238">DNA-binding</keyword>
<name>A0A4Q1SJG1_9BACT</name>
<evidence type="ECO:0000256" key="3">
    <source>
        <dbReference type="ARBA" id="ARBA00023125"/>
    </source>
</evidence>
<dbReference type="InterPro" id="IPR011010">
    <property type="entry name" value="DNA_brk_join_enz"/>
</dbReference>
<dbReference type="GO" id="GO:0015074">
    <property type="term" value="P:DNA integration"/>
    <property type="evidence" value="ECO:0007669"/>
    <property type="project" value="UniProtKB-KW"/>
</dbReference>
<dbReference type="PANTHER" id="PTHR30629">
    <property type="entry name" value="PROPHAGE INTEGRASE"/>
    <property type="match status" value="1"/>
</dbReference>
<dbReference type="Gene3D" id="1.10.443.10">
    <property type="entry name" value="Intergrase catalytic core"/>
    <property type="match status" value="1"/>
</dbReference>
<evidence type="ECO:0000256" key="1">
    <source>
        <dbReference type="ARBA" id="ARBA00008857"/>
    </source>
</evidence>